<feature type="region of interest" description="Disordered" evidence="1">
    <location>
        <begin position="64"/>
        <end position="83"/>
    </location>
</feature>
<evidence type="ECO:0000313" key="3">
    <source>
        <dbReference type="Proteomes" id="UP001327560"/>
    </source>
</evidence>
<protein>
    <submittedName>
        <fullName evidence="2">Uncharacterized protein</fullName>
    </submittedName>
</protein>
<name>A0AAQ3JYQ8_9LILI</name>
<reference evidence="2 3" key="1">
    <citation type="submission" date="2023-10" db="EMBL/GenBank/DDBJ databases">
        <title>Chromosome-scale genome assembly provides insights into flower coloration mechanisms of Canna indica.</title>
        <authorList>
            <person name="Li C."/>
        </authorList>
    </citation>
    <scope>NUCLEOTIDE SEQUENCE [LARGE SCALE GENOMIC DNA]</scope>
    <source>
        <tissue evidence="2">Flower</tissue>
    </source>
</reference>
<feature type="compositionally biased region" description="Basic residues" evidence="1">
    <location>
        <begin position="67"/>
        <end position="79"/>
    </location>
</feature>
<accession>A0AAQ3JYQ8</accession>
<organism evidence="2 3">
    <name type="scientific">Canna indica</name>
    <name type="common">Indian-shot</name>
    <dbReference type="NCBI Taxonomy" id="4628"/>
    <lineage>
        <taxon>Eukaryota</taxon>
        <taxon>Viridiplantae</taxon>
        <taxon>Streptophyta</taxon>
        <taxon>Embryophyta</taxon>
        <taxon>Tracheophyta</taxon>
        <taxon>Spermatophyta</taxon>
        <taxon>Magnoliopsida</taxon>
        <taxon>Liliopsida</taxon>
        <taxon>Zingiberales</taxon>
        <taxon>Cannaceae</taxon>
        <taxon>Canna</taxon>
    </lineage>
</organism>
<evidence type="ECO:0000313" key="2">
    <source>
        <dbReference type="EMBL" id="WOK97412.1"/>
    </source>
</evidence>
<keyword evidence="3" id="KW-1185">Reference proteome</keyword>
<dbReference type="AlphaFoldDB" id="A0AAQ3JYQ8"/>
<evidence type="ECO:0000256" key="1">
    <source>
        <dbReference type="SAM" id="MobiDB-lite"/>
    </source>
</evidence>
<sequence length="234" mass="25434">MTRISQLSQQRERSASSGIKEKEKGHGSRRALAWTTTSVSPQRQFVEHLVDGIRRYFRAEEEAILGRRTKPPKHPRSPAHRSPAVGLGEMLRLTIGEDVLLEQEHEEEELDQAGGGEGGYELGAQHLDYLPKLGGGGEKEEEQLNSSGEKECRWKHGGVSLRELPPARHASSVVAGVPELQARAGAAAASAEAGGRRQALGNSQPPPLIVYRRDKACANPCCGVIWDLGIINNT</sequence>
<proteinExistence type="predicted"/>
<dbReference type="EMBL" id="CP136891">
    <property type="protein sequence ID" value="WOK97412.1"/>
    <property type="molecule type" value="Genomic_DNA"/>
</dbReference>
<dbReference type="Proteomes" id="UP001327560">
    <property type="component" value="Chromosome 2"/>
</dbReference>
<feature type="compositionally biased region" description="Basic and acidic residues" evidence="1">
    <location>
        <begin position="10"/>
        <end position="26"/>
    </location>
</feature>
<feature type="region of interest" description="Disordered" evidence="1">
    <location>
        <begin position="1"/>
        <end position="37"/>
    </location>
</feature>
<gene>
    <name evidence="2" type="ORF">Cni_G06120</name>
</gene>